<dbReference type="SUPFAM" id="SSF88659">
    <property type="entry name" value="Sigma3 and sigma4 domains of RNA polymerase sigma factors"/>
    <property type="match status" value="1"/>
</dbReference>
<keyword evidence="3" id="KW-0731">Sigma factor</keyword>
<feature type="domain" description="RNA polymerase sigma-70 region 2" evidence="5">
    <location>
        <begin position="28"/>
        <end position="87"/>
    </location>
</feature>
<keyword evidence="2" id="KW-0805">Transcription regulation</keyword>
<dbReference type="STRING" id="430522.BFS30_19405"/>
<proteinExistence type="inferred from homology"/>
<evidence type="ECO:0000313" key="7">
    <source>
        <dbReference type="EMBL" id="SDN39754.1"/>
    </source>
</evidence>
<dbReference type="Pfam" id="PF04542">
    <property type="entry name" value="Sigma70_r2"/>
    <property type="match status" value="1"/>
</dbReference>
<dbReference type="InterPro" id="IPR013324">
    <property type="entry name" value="RNA_pol_sigma_r3/r4-like"/>
</dbReference>
<dbReference type="Gene3D" id="1.10.10.10">
    <property type="entry name" value="Winged helix-like DNA-binding domain superfamily/Winged helix DNA-binding domain"/>
    <property type="match status" value="1"/>
</dbReference>
<dbReference type="GO" id="GO:0006352">
    <property type="term" value="P:DNA-templated transcription initiation"/>
    <property type="evidence" value="ECO:0007669"/>
    <property type="project" value="InterPro"/>
</dbReference>
<dbReference type="AlphaFoldDB" id="A0A1H0B260"/>
<dbReference type="InterPro" id="IPR036388">
    <property type="entry name" value="WH-like_DNA-bd_sf"/>
</dbReference>
<dbReference type="CDD" id="cd06171">
    <property type="entry name" value="Sigma70_r4"/>
    <property type="match status" value="1"/>
</dbReference>
<dbReference type="InterPro" id="IPR014327">
    <property type="entry name" value="RNA_pol_sigma70_bacteroid"/>
</dbReference>
<evidence type="ECO:0000259" key="6">
    <source>
        <dbReference type="Pfam" id="PF08281"/>
    </source>
</evidence>
<organism evidence="7 8">
    <name type="scientific">Pedobacter steynii</name>
    <dbReference type="NCBI Taxonomy" id="430522"/>
    <lineage>
        <taxon>Bacteria</taxon>
        <taxon>Pseudomonadati</taxon>
        <taxon>Bacteroidota</taxon>
        <taxon>Sphingobacteriia</taxon>
        <taxon>Sphingobacteriales</taxon>
        <taxon>Sphingobacteriaceae</taxon>
        <taxon>Pedobacter</taxon>
    </lineage>
</organism>
<reference evidence="8" key="1">
    <citation type="submission" date="2016-10" db="EMBL/GenBank/DDBJ databases">
        <authorList>
            <person name="Varghese N."/>
            <person name="Submissions S."/>
        </authorList>
    </citation>
    <scope>NUCLEOTIDE SEQUENCE [LARGE SCALE GENOMIC DNA]</scope>
    <source>
        <strain evidence="8">DSM 19110</strain>
    </source>
</reference>
<gene>
    <name evidence="7" type="ORF">SAMN05421820_107283</name>
</gene>
<evidence type="ECO:0000313" key="8">
    <source>
        <dbReference type="Proteomes" id="UP000183200"/>
    </source>
</evidence>
<name>A0A1H0B260_9SPHI</name>
<dbReference type="InterPro" id="IPR007627">
    <property type="entry name" value="RNA_pol_sigma70_r2"/>
</dbReference>
<dbReference type="GO" id="GO:0003677">
    <property type="term" value="F:DNA binding"/>
    <property type="evidence" value="ECO:0007669"/>
    <property type="project" value="InterPro"/>
</dbReference>
<dbReference type="RefSeq" id="WP_074610520.1">
    <property type="nucleotide sequence ID" value="NZ_FNGY01000007.1"/>
</dbReference>
<dbReference type="Gene3D" id="1.10.1740.10">
    <property type="match status" value="1"/>
</dbReference>
<dbReference type="InterPro" id="IPR014284">
    <property type="entry name" value="RNA_pol_sigma-70_dom"/>
</dbReference>
<keyword evidence="4" id="KW-0804">Transcription</keyword>
<dbReference type="Proteomes" id="UP000183200">
    <property type="component" value="Unassembled WGS sequence"/>
</dbReference>
<dbReference type="SUPFAM" id="SSF88946">
    <property type="entry name" value="Sigma2 domain of RNA polymerase sigma factors"/>
    <property type="match status" value="1"/>
</dbReference>
<dbReference type="EMBL" id="FNGY01000007">
    <property type="protein sequence ID" value="SDN39754.1"/>
    <property type="molecule type" value="Genomic_DNA"/>
</dbReference>
<evidence type="ECO:0000256" key="3">
    <source>
        <dbReference type="ARBA" id="ARBA00023082"/>
    </source>
</evidence>
<comment type="similarity">
    <text evidence="1">Belongs to the sigma-70 factor family. ECF subfamily.</text>
</comment>
<dbReference type="NCBIfam" id="TIGR02937">
    <property type="entry name" value="sigma70-ECF"/>
    <property type="match status" value="1"/>
</dbReference>
<keyword evidence="8" id="KW-1185">Reference proteome</keyword>
<dbReference type="PANTHER" id="PTHR43133:SF46">
    <property type="entry name" value="RNA POLYMERASE SIGMA-70 FACTOR ECF SUBFAMILY"/>
    <property type="match status" value="1"/>
</dbReference>
<dbReference type="PANTHER" id="PTHR43133">
    <property type="entry name" value="RNA POLYMERASE ECF-TYPE SIGMA FACTO"/>
    <property type="match status" value="1"/>
</dbReference>
<dbReference type="Pfam" id="PF08281">
    <property type="entry name" value="Sigma70_r4_2"/>
    <property type="match status" value="1"/>
</dbReference>
<dbReference type="NCBIfam" id="TIGR02985">
    <property type="entry name" value="Sig70_bacteroi1"/>
    <property type="match status" value="1"/>
</dbReference>
<feature type="domain" description="RNA polymerase sigma factor 70 region 4 type 2" evidence="6">
    <location>
        <begin position="120"/>
        <end position="170"/>
    </location>
</feature>
<dbReference type="InterPro" id="IPR013325">
    <property type="entry name" value="RNA_pol_sigma_r2"/>
</dbReference>
<evidence type="ECO:0000256" key="2">
    <source>
        <dbReference type="ARBA" id="ARBA00023015"/>
    </source>
</evidence>
<evidence type="ECO:0000256" key="1">
    <source>
        <dbReference type="ARBA" id="ARBA00010641"/>
    </source>
</evidence>
<sequence>MISGSQLISFLKKGNHKAMEDIYSLYWEDVLDSAYKRLRDEEVAQDITQEIFISLWENREKIQLTGTLRAYFEGAVKYRVINYFRSSAIKEKHQEDLSLLLRDDLEHSAENRLMLKDLHQEVEEAMLDLPEKMRMIFSMSRKQEKSIVEISDELGLSAQTVKNQLSAALKVMRKRLSYLLFLIICIVFIQT</sequence>
<evidence type="ECO:0000259" key="5">
    <source>
        <dbReference type="Pfam" id="PF04542"/>
    </source>
</evidence>
<dbReference type="GO" id="GO:0016987">
    <property type="term" value="F:sigma factor activity"/>
    <property type="evidence" value="ECO:0007669"/>
    <property type="project" value="UniProtKB-KW"/>
</dbReference>
<dbReference type="InterPro" id="IPR039425">
    <property type="entry name" value="RNA_pol_sigma-70-like"/>
</dbReference>
<protein>
    <submittedName>
        <fullName evidence="7">RNA polymerase sigma-70 factor, ECF subfamily</fullName>
    </submittedName>
</protein>
<accession>A0A1H0B260</accession>
<evidence type="ECO:0000256" key="4">
    <source>
        <dbReference type="ARBA" id="ARBA00023163"/>
    </source>
</evidence>
<dbReference type="InterPro" id="IPR013249">
    <property type="entry name" value="RNA_pol_sigma70_r4_t2"/>
</dbReference>